<keyword evidence="7" id="KW-1185">Reference proteome</keyword>
<evidence type="ECO:0000313" key="5">
    <source>
        <dbReference type="EMBL" id="VBA31003.1"/>
    </source>
</evidence>
<keyword evidence="4" id="KW-0808">Transferase</keyword>
<evidence type="ECO:0000256" key="1">
    <source>
        <dbReference type="SAM" id="MobiDB-lite"/>
    </source>
</evidence>
<evidence type="ECO:0000313" key="4">
    <source>
        <dbReference type="EMBL" id="VAZ86580.1"/>
    </source>
</evidence>
<dbReference type="Gene3D" id="3.90.550.10">
    <property type="entry name" value="Spore Coat Polysaccharide Biosynthesis Protein SpsA, Chain A"/>
    <property type="match status" value="1"/>
</dbReference>
<reference evidence="3 6" key="1">
    <citation type="submission" date="2017-02" db="EMBL/GenBank/DDBJ databases">
        <title>Mycobacterium kansasii genomes.</title>
        <authorList>
            <person name="Borowka P."/>
            <person name="Strapagiel D."/>
            <person name="Marciniak B."/>
            <person name="Lach J."/>
            <person name="Bakula Z."/>
            <person name="Van Ingen J."/>
            <person name="Safianowska A."/>
            <person name="Brzostek A."/>
            <person name="Dziadek J."/>
            <person name="Jagielski T."/>
        </authorList>
    </citation>
    <scope>NUCLEOTIDE SEQUENCE [LARGE SCALE GENOMIC DNA]</scope>
    <source>
        <strain evidence="3 6">12MK</strain>
    </source>
</reference>
<gene>
    <name evidence="4" type="primary">epsH_3</name>
    <name evidence="5" type="synonym">epsH_1</name>
    <name evidence="3" type="ORF">B4U45_13500</name>
    <name evidence="4" type="ORF">LAUMK42_05429</name>
    <name evidence="5" type="ORF">LAUMK4_05312</name>
</gene>
<comment type="caution">
    <text evidence="4">The sequence shown here is derived from an EMBL/GenBank/DDBJ whole genome shotgun (WGS) entry which is preliminary data.</text>
</comment>
<name>A0A1X0L905_9MYCO</name>
<evidence type="ECO:0000313" key="3">
    <source>
        <dbReference type="EMBL" id="ORC07458.1"/>
    </source>
</evidence>
<dbReference type="InterPro" id="IPR029044">
    <property type="entry name" value="Nucleotide-diphossugar_trans"/>
</dbReference>
<reference evidence="7 8" key="2">
    <citation type="submission" date="2018-09" db="EMBL/GenBank/DDBJ databases">
        <authorList>
            <person name="Tagini F."/>
        </authorList>
    </citation>
    <scope>NUCLEOTIDE SEQUENCE [LARGE SCALE GENOMIC DNA]</scope>
    <source>
        <strain evidence="5 7">MK4</strain>
        <strain evidence="4 8">MK42</strain>
    </source>
</reference>
<dbReference type="EMBL" id="UPHL01000158">
    <property type="protein sequence ID" value="VAZ86580.1"/>
    <property type="molecule type" value="Genomic_DNA"/>
</dbReference>
<dbReference type="EMBL" id="MWQA01000001">
    <property type="protein sequence ID" value="ORC07458.1"/>
    <property type="molecule type" value="Genomic_DNA"/>
</dbReference>
<dbReference type="AlphaFoldDB" id="A0A1X0L905"/>
<evidence type="ECO:0000313" key="7">
    <source>
        <dbReference type="Proteomes" id="UP000271464"/>
    </source>
</evidence>
<evidence type="ECO:0000313" key="6">
    <source>
        <dbReference type="Proteomes" id="UP000192335"/>
    </source>
</evidence>
<dbReference type="Pfam" id="PF00535">
    <property type="entry name" value="Glycos_transf_2"/>
    <property type="match status" value="1"/>
</dbReference>
<dbReference type="Proteomes" id="UP000192335">
    <property type="component" value="Unassembled WGS sequence"/>
</dbReference>
<dbReference type="PANTHER" id="PTHR43685:SF2">
    <property type="entry name" value="GLYCOSYLTRANSFERASE 2-LIKE DOMAIN-CONTAINING PROTEIN"/>
    <property type="match status" value="1"/>
</dbReference>
<feature type="region of interest" description="Disordered" evidence="1">
    <location>
        <begin position="289"/>
        <end position="337"/>
    </location>
</feature>
<organism evidence="4 8">
    <name type="scientific">Mycobacterium persicum</name>
    <dbReference type="NCBI Taxonomy" id="1487726"/>
    <lineage>
        <taxon>Bacteria</taxon>
        <taxon>Bacillati</taxon>
        <taxon>Actinomycetota</taxon>
        <taxon>Actinomycetes</taxon>
        <taxon>Mycobacteriales</taxon>
        <taxon>Mycobacteriaceae</taxon>
        <taxon>Mycobacterium</taxon>
    </lineage>
</organism>
<dbReference type="GO" id="GO:0016757">
    <property type="term" value="F:glycosyltransferase activity"/>
    <property type="evidence" value="ECO:0007669"/>
    <property type="project" value="UniProtKB-KW"/>
</dbReference>
<dbReference type="CDD" id="cd00761">
    <property type="entry name" value="Glyco_tranf_GTA_type"/>
    <property type="match status" value="1"/>
</dbReference>
<accession>A0A1X0L905</accession>
<dbReference type="EMBL" id="UPHM01000146">
    <property type="protein sequence ID" value="VBA31003.1"/>
    <property type="molecule type" value="Genomic_DNA"/>
</dbReference>
<dbReference type="SUPFAM" id="SSF53448">
    <property type="entry name" value="Nucleotide-diphospho-sugar transferases"/>
    <property type="match status" value="1"/>
</dbReference>
<dbReference type="InterPro" id="IPR001173">
    <property type="entry name" value="Glyco_trans_2-like"/>
</dbReference>
<keyword evidence="4" id="KW-0328">Glycosyltransferase</keyword>
<proteinExistence type="predicted"/>
<evidence type="ECO:0000259" key="2">
    <source>
        <dbReference type="Pfam" id="PF00535"/>
    </source>
</evidence>
<dbReference type="InterPro" id="IPR050834">
    <property type="entry name" value="Glycosyltransf_2"/>
</dbReference>
<dbReference type="RefSeq" id="WP_075549797.1">
    <property type="nucleotide sequence ID" value="NZ_CADEAW010000007.1"/>
</dbReference>
<dbReference type="EC" id="2.4.-.-" evidence="4"/>
<evidence type="ECO:0000313" key="8">
    <source>
        <dbReference type="Proteomes" id="UP000279331"/>
    </source>
</evidence>
<dbReference type="Proteomes" id="UP000271464">
    <property type="component" value="Unassembled WGS sequence"/>
</dbReference>
<feature type="domain" description="Glycosyltransferase 2-like" evidence="2">
    <location>
        <begin position="8"/>
        <end position="170"/>
    </location>
</feature>
<dbReference type="PANTHER" id="PTHR43685">
    <property type="entry name" value="GLYCOSYLTRANSFERASE"/>
    <property type="match status" value="1"/>
</dbReference>
<protein>
    <submittedName>
        <fullName evidence="4">Glycosyltransferase EpsH</fullName>
        <ecNumber evidence="4">2.4.-.-</ecNumber>
    </submittedName>
</protein>
<sequence length="337" mass="38191">MSQQLSVTIVIPAYNEAEFIGNCLESCIAQCSLPEEIIVVNNNSVDETASIVYRYQAENPHINIRLLHQNDRQGITPTRNLGFDNASHDVIGRIDADSCISPDWVQTIRRCFQDPDIAAVTGPVFYYDMPLRRFILWLDDKTRQMLHRNARDEGFLYGSNMAIRASAWKEVRQLTHPDTENLLHEDIDLALTLVENNLPIAYDPTLVAGLSGRRVESSPRDFYRYATRYGRTTRLHGMRSRMAPIVTAILLLGYFPVHAIRRSYDAENRKLSFPIKAIQRERAAFRNAPDTRAFQTAPRGSQPDAAGVGRTRTPPTEPALTAPRLRPHRRSAPAPRT</sequence>
<dbReference type="Proteomes" id="UP000279331">
    <property type="component" value="Unassembled WGS sequence"/>
</dbReference>